<feature type="transmembrane region" description="Helical" evidence="6">
    <location>
        <begin position="280"/>
        <end position="304"/>
    </location>
</feature>
<dbReference type="GO" id="GO:0032329">
    <property type="term" value="P:serine transport"/>
    <property type="evidence" value="ECO:0007669"/>
    <property type="project" value="TreeGrafter"/>
</dbReference>
<sequence>MQSILNLFKKGGILLWVVIAIVLGIIFGLFVPTPFVVVFATFNSLFGQFLNFCIPLIIIGLVTPAIADLGSGSAKWLGLTAVVAYISTMYSGFLTYGVSESILPNFLRKGSLASVTDPSASSIAPAVTLEIPAPISVLGALILSFIMGIGLSMVSRGTLRRAFVEFRAIIIKLIEKVIIPLLPIHIFGIFLNMTKTGEVYNVIAVLAVVVILVLVLEVVILVSLYLVGGLAFGVNPFKALLTMLPAYATALGTSSSAASIPVTLRQVKKIGVPDPVASFTVPLCATIHLAGSTSKITAFALAIIMTSDIKVTAAQFVGFIFMLGVTMVAAPGVPGGAIMAATGILSSMLGFNDAQVALMIASYIALDPFGTATNVTGDGAISMLMARFSSGKIDDNDKEIAQSFAGENNFDTDKYLEGVK</sequence>
<comment type="subcellular location">
    <subcellularLocation>
        <location evidence="1">Membrane</location>
        <topology evidence="1">Multi-pass membrane protein</topology>
    </subcellularLocation>
</comment>
<dbReference type="SUPFAM" id="SSF118215">
    <property type="entry name" value="Proton glutamate symport protein"/>
    <property type="match status" value="1"/>
</dbReference>
<keyword evidence="2" id="KW-0813">Transport</keyword>
<reference evidence="7 8" key="1">
    <citation type="submission" date="2018-06" db="EMBL/GenBank/DDBJ databases">
        <authorList>
            <consortium name="Pathogen Informatics"/>
            <person name="Doyle S."/>
        </authorList>
    </citation>
    <scope>NUCLEOTIDE SEQUENCE [LARGE SCALE GENOMIC DNA]</scope>
    <source>
        <strain evidence="7 8">NCTC11820</strain>
    </source>
</reference>
<feature type="transmembrane region" description="Helical" evidence="6">
    <location>
        <begin position="131"/>
        <end position="152"/>
    </location>
</feature>
<dbReference type="PANTHER" id="PTHR42865">
    <property type="entry name" value="PROTON/GLUTAMATE-ASPARTATE SYMPORTER"/>
    <property type="match status" value="1"/>
</dbReference>
<evidence type="ECO:0000256" key="4">
    <source>
        <dbReference type="ARBA" id="ARBA00022989"/>
    </source>
</evidence>
<evidence type="ECO:0000256" key="5">
    <source>
        <dbReference type="ARBA" id="ARBA00023136"/>
    </source>
</evidence>
<keyword evidence="4 6" id="KW-1133">Transmembrane helix</keyword>
<dbReference type="AlphaFoldDB" id="A0A2X2YKD7"/>
<dbReference type="Pfam" id="PF00375">
    <property type="entry name" value="SDF"/>
    <property type="match status" value="1"/>
</dbReference>
<evidence type="ECO:0000256" key="2">
    <source>
        <dbReference type="ARBA" id="ARBA00022448"/>
    </source>
</evidence>
<evidence type="ECO:0000313" key="8">
    <source>
        <dbReference type="Proteomes" id="UP000250245"/>
    </source>
</evidence>
<dbReference type="PANTHER" id="PTHR42865:SF8">
    <property type="entry name" value="SERINE_THREONINE TRANSPORTER SSTT"/>
    <property type="match status" value="1"/>
</dbReference>
<keyword evidence="5 6" id="KW-0472">Membrane</keyword>
<evidence type="ECO:0000313" key="7">
    <source>
        <dbReference type="EMBL" id="SQB64574.1"/>
    </source>
</evidence>
<feature type="transmembrane region" description="Helical" evidence="6">
    <location>
        <begin position="199"/>
        <end position="227"/>
    </location>
</feature>
<dbReference type="InterPro" id="IPR036458">
    <property type="entry name" value="Na:dicarbo_symporter_sf"/>
</dbReference>
<evidence type="ECO:0000256" key="1">
    <source>
        <dbReference type="ARBA" id="ARBA00004141"/>
    </source>
</evidence>
<dbReference type="Proteomes" id="UP000250245">
    <property type="component" value="Unassembled WGS sequence"/>
</dbReference>
<dbReference type="Gene3D" id="1.10.3860.10">
    <property type="entry name" value="Sodium:dicarboxylate symporter"/>
    <property type="match status" value="1"/>
</dbReference>
<protein>
    <submittedName>
        <fullName evidence="7">Na(+)/serine-threonine symporter</fullName>
    </submittedName>
</protein>
<dbReference type="GO" id="GO:0005295">
    <property type="term" value="F:neutral L-amino acid:sodium symporter activity"/>
    <property type="evidence" value="ECO:0007669"/>
    <property type="project" value="TreeGrafter"/>
</dbReference>
<feature type="transmembrane region" description="Helical" evidence="6">
    <location>
        <begin position="316"/>
        <end position="344"/>
    </location>
</feature>
<gene>
    <name evidence="7" type="primary">sstT</name>
    <name evidence="7" type="ORF">NCTC11820_00923</name>
</gene>
<dbReference type="PRINTS" id="PR00173">
    <property type="entry name" value="EDTRNSPORT"/>
</dbReference>
<organism evidence="7 8">
    <name type="scientific">Mobiluncus curtisii</name>
    <dbReference type="NCBI Taxonomy" id="2051"/>
    <lineage>
        <taxon>Bacteria</taxon>
        <taxon>Bacillati</taxon>
        <taxon>Actinomycetota</taxon>
        <taxon>Actinomycetes</taxon>
        <taxon>Actinomycetales</taxon>
        <taxon>Actinomycetaceae</taxon>
        <taxon>Mobiluncus</taxon>
    </lineage>
</organism>
<proteinExistence type="predicted"/>
<dbReference type="RefSeq" id="WP_004006831.1">
    <property type="nucleotide sequence ID" value="NZ_CAMYEK010000001.1"/>
</dbReference>
<feature type="transmembrane region" description="Helical" evidence="6">
    <location>
        <begin position="173"/>
        <end position="193"/>
    </location>
</feature>
<feature type="transmembrane region" description="Helical" evidence="6">
    <location>
        <begin position="239"/>
        <end position="260"/>
    </location>
</feature>
<name>A0A2X2YKD7_9ACTO</name>
<accession>A0A2X2YKD7</accession>
<keyword evidence="3 6" id="KW-0812">Transmembrane</keyword>
<evidence type="ECO:0000256" key="3">
    <source>
        <dbReference type="ARBA" id="ARBA00022692"/>
    </source>
</evidence>
<feature type="transmembrane region" description="Helical" evidence="6">
    <location>
        <begin position="12"/>
        <end position="37"/>
    </location>
</feature>
<evidence type="ECO:0000256" key="6">
    <source>
        <dbReference type="SAM" id="Phobius"/>
    </source>
</evidence>
<dbReference type="OMA" id="YIGILTW"/>
<dbReference type="EMBL" id="UASJ01000001">
    <property type="protein sequence ID" value="SQB64574.1"/>
    <property type="molecule type" value="Genomic_DNA"/>
</dbReference>
<dbReference type="GO" id="GO:0005886">
    <property type="term" value="C:plasma membrane"/>
    <property type="evidence" value="ECO:0007669"/>
    <property type="project" value="TreeGrafter"/>
</dbReference>
<feature type="transmembrane region" description="Helical" evidence="6">
    <location>
        <begin position="76"/>
        <end position="98"/>
    </location>
</feature>
<dbReference type="InterPro" id="IPR001991">
    <property type="entry name" value="Na-dicarboxylate_symporter"/>
</dbReference>
<dbReference type="GeneID" id="55565772"/>
<feature type="transmembrane region" description="Helical" evidence="6">
    <location>
        <begin position="49"/>
        <end position="69"/>
    </location>
</feature>